<dbReference type="Proteomes" id="UP000239872">
    <property type="component" value="Unassembled WGS sequence"/>
</dbReference>
<name>A0A2S7SRC0_9BACT</name>
<dbReference type="PANTHER" id="PTHR45947:SF3">
    <property type="entry name" value="SULFOQUINOVOSYL TRANSFERASE SQD2"/>
    <property type="match status" value="1"/>
</dbReference>
<accession>A0A2S7SRC0</accession>
<comment type="caution">
    <text evidence="2">The sequence shown here is derived from an EMBL/GenBank/DDBJ whole genome shotgun (WGS) entry which is preliminary data.</text>
</comment>
<evidence type="ECO:0000313" key="2">
    <source>
        <dbReference type="EMBL" id="PQJ09460.1"/>
    </source>
</evidence>
<dbReference type="Gene3D" id="3.40.50.2000">
    <property type="entry name" value="Glycogen Phosphorylase B"/>
    <property type="match status" value="2"/>
</dbReference>
<dbReference type="Pfam" id="PF00534">
    <property type="entry name" value="Glycos_transf_1"/>
    <property type="match status" value="1"/>
</dbReference>
<evidence type="ECO:0000259" key="1">
    <source>
        <dbReference type="Pfam" id="PF00534"/>
    </source>
</evidence>
<dbReference type="PANTHER" id="PTHR45947">
    <property type="entry name" value="SULFOQUINOVOSYL TRANSFERASE SQD2"/>
    <property type="match status" value="1"/>
</dbReference>
<dbReference type="SUPFAM" id="SSF53756">
    <property type="entry name" value="UDP-Glycosyltransferase/glycogen phosphorylase"/>
    <property type="match status" value="1"/>
</dbReference>
<dbReference type="EMBL" id="PPSL01000006">
    <property type="protein sequence ID" value="PQJ09460.1"/>
    <property type="molecule type" value="Genomic_DNA"/>
</dbReference>
<dbReference type="InterPro" id="IPR050194">
    <property type="entry name" value="Glycosyltransferase_grp1"/>
</dbReference>
<proteinExistence type="predicted"/>
<gene>
    <name evidence="2" type="ORF">CJD36_019665</name>
</gene>
<reference evidence="2 3" key="1">
    <citation type="submission" date="2018-01" db="EMBL/GenBank/DDBJ databases">
        <title>A novel member of the phylum Bacteroidetes isolated from glacier ice.</title>
        <authorList>
            <person name="Liu Q."/>
            <person name="Xin Y.-H."/>
        </authorList>
    </citation>
    <scope>NUCLEOTIDE SEQUENCE [LARGE SCALE GENOMIC DNA]</scope>
    <source>
        <strain evidence="2 3">RB1R16</strain>
    </source>
</reference>
<organism evidence="2 3">
    <name type="scientific">Flavipsychrobacter stenotrophus</name>
    <dbReference type="NCBI Taxonomy" id="2077091"/>
    <lineage>
        <taxon>Bacteria</taxon>
        <taxon>Pseudomonadati</taxon>
        <taxon>Bacteroidota</taxon>
        <taxon>Chitinophagia</taxon>
        <taxon>Chitinophagales</taxon>
        <taxon>Chitinophagaceae</taxon>
        <taxon>Flavipsychrobacter</taxon>
    </lineage>
</organism>
<dbReference type="GO" id="GO:0016757">
    <property type="term" value="F:glycosyltransferase activity"/>
    <property type="evidence" value="ECO:0007669"/>
    <property type="project" value="InterPro"/>
</dbReference>
<keyword evidence="2" id="KW-0808">Transferase</keyword>
<dbReference type="OrthoDB" id="9768685at2"/>
<protein>
    <submittedName>
        <fullName evidence="2">Glycosyl transferase family 1</fullName>
    </submittedName>
</protein>
<dbReference type="InterPro" id="IPR001296">
    <property type="entry name" value="Glyco_trans_1"/>
</dbReference>
<sequence>MKIAFVHDWFKANGGAEKVAGEILDVYEGEDVTVYTLFNKFNESDRKEILKDHVVKTSLMQYIPFVSKIYRYMLPVMPWLMKQFRLKNYDLVLSTSHAVAKGIGADPAILNICYCHSPMRYVWDMYDDYVAHHAVGKFFLYKWFIHYIRKWDLKTAGNVHYFIANSEHVRRRIMASYNRDAKVIYPPVRTNKFSLYEGERKDYYLCLGRFVPYKKIDMIVRAFQQMPDKKLVLIGEGYGTKQFTEILEHSKNIEWLGYRKDEEMIRYIQEAKACLFAAKEDFGILCVEVQSCGTPVIALDYGGYTETVNDGVSGYLFPEQDEESLIAAVNKFEQTPLTDHKAIRDNSLRFSDERFRQELKQYVDECYKTFYGRK</sequence>
<dbReference type="RefSeq" id="WP_105040910.1">
    <property type="nucleotide sequence ID" value="NZ_PPSL01000006.1"/>
</dbReference>
<keyword evidence="3" id="KW-1185">Reference proteome</keyword>
<feature type="domain" description="Glycosyl transferase family 1" evidence="1">
    <location>
        <begin position="191"/>
        <end position="343"/>
    </location>
</feature>
<dbReference type="AlphaFoldDB" id="A0A2S7SRC0"/>
<evidence type="ECO:0000313" key="3">
    <source>
        <dbReference type="Proteomes" id="UP000239872"/>
    </source>
</evidence>